<organism evidence="1 2">
    <name type="scientific">SAR86 cluster bacterium</name>
    <dbReference type="NCBI Taxonomy" id="2030880"/>
    <lineage>
        <taxon>Bacteria</taxon>
        <taxon>Pseudomonadati</taxon>
        <taxon>Pseudomonadota</taxon>
        <taxon>Gammaproteobacteria</taxon>
        <taxon>SAR86 cluster</taxon>
    </lineage>
</organism>
<evidence type="ECO:0000313" key="1">
    <source>
        <dbReference type="EMBL" id="PCJ25880.1"/>
    </source>
</evidence>
<dbReference type="AlphaFoldDB" id="A0A2A5B3E0"/>
<comment type="caution">
    <text evidence="1">The sequence shown here is derived from an EMBL/GenBank/DDBJ whole genome shotgun (WGS) entry which is preliminary data.</text>
</comment>
<evidence type="ECO:0000313" key="2">
    <source>
        <dbReference type="Proteomes" id="UP000218327"/>
    </source>
</evidence>
<dbReference type="InterPro" id="IPR029058">
    <property type="entry name" value="AB_hydrolase_fold"/>
</dbReference>
<dbReference type="PANTHER" id="PTHR37946">
    <property type="entry name" value="SLL1969 PROTEIN"/>
    <property type="match status" value="1"/>
</dbReference>
<dbReference type="PANTHER" id="PTHR37946:SF1">
    <property type="entry name" value="SLL1969 PROTEIN"/>
    <property type="match status" value="1"/>
</dbReference>
<dbReference type="Gene3D" id="3.40.50.1820">
    <property type="entry name" value="alpha/beta hydrolase"/>
    <property type="match status" value="1"/>
</dbReference>
<proteinExistence type="predicted"/>
<gene>
    <name evidence="1" type="ORF">COA96_06435</name>
</gene>
<sequence length="227" mass="24386">MLCPPAYAESECVVLLHGLARVSNSMSELSRKLERANYDVVSINYPSRRHSIDVLAADAVGRGVASCRLLHAPQISFVTHSLGGILLRYYLVDNEIAELNKVVMLGPPNQGSELVDGLLPVPGFKFFGGPTGIALGTDDAGIVASLGAVNFDLGVIAGTTNINPLARLFIPGPNDSIVSVESTKVEGMRDHIILPVTHTFMMRNNQVIDEVIHYLKTGAFIPQEAKP</sequence>
<keyword evidence="1" id="KW-0378">Hydrolase</keyword>
<name>A0A2A5B3E0_9GAMM</name>
<dbReference type="Proteomes" id="UP000218327">
    <property type="component" value="Unassembled WGS sequence"/>
</dbReference>
<dbReference type="GO" id="GO:0016787">
    <property type="term" value="F:hydrolase activity"/>
    <property type="evidence" value="ECO:0007669"/>
    <property type="project" value="UniProtKB-KW"/>
</dbReference>
<reference evidence="2" key="1">
    <citation type="submission" date="2017-08" db="EMBL/GenBank/DDBJ databases">
        <title>A dynamic microbial community with high functional redundancy inhabits the cold, oxic subseafloor aquifer.</title>
        <authorList>
            <person name="Tully B.J."/>
            <person name="Wheat C.G."/>
            <person name="Glazer B.T."/>
            <person name="Huber J.A."/>
        </authorList>
    </citation>
    <scope>NUCLEOTIDE SEQUENCE [LARGE SCALE GENOMIC DNA]</scope>
</reference>
<dbReference type="SUPFAM" id="SSF53474">
    <property type="entry name" value="alpha/beta-Hydrolases"/>
    <property type="match status" value="1"/>
</dbReference>
<accession>A0A2A5B3E0</accession>
<protein>
    <submittedName>
        <fullName evidence="1">Alpha/beta hydrolase</fullName>
    </submittedName>
</protein>
<dbReference type="EMBL" id="NVVJ01000014">
    <property type="protein sequence ID" value="PCJ25880.1"/>
    <property type="molecule type" value="Genomic_DNA"/>
</dbReference>